<dbReference type="PANTHER" id="PTHR24092:SF175">
    <property type="entry name" value="PHOSPHOLIPID-TRANSPORTING ATPASE"/>
    <property type="match status" value="1"/>
</dbReference>
<feature type="region of interest" description="Disordered" evidence="5">
    <location>
        <begin position="725"/>
        <end position="813"/>
    </location>
</feature>
<dbReference type="GO" id="GO:0005886">
    <property type="term" value="C:plasma membrane"/>
    <property type="evidence" value="ECO:0007669"/>
    <property type="project" value="TreeGrafter"/>
</dbReference>
<dbReference type="Gene3D" id="2.70.150.10">
    <property type="entry name" value="Calcium-transporting ATPase, cytoplasmic transduction domain A"/>
    <property type="match status" value="1"/>
</dbReference>
<dbReference type="SUPFAM" id="SSF81653">
    <property type="entry name" value="Calcium ATPase, transduction domain A"/>
    <property type="match status" value="1"/>
</dbReference>
<dbReference type="GO" id="GO:0140326">
    <property type="term" value="F:ATPase-coupled intramembrane lipid transporter activity"/>
    <property type="evidence" value="ECO:0007669"/>
    <property type="project" value="TreeGrafter"/>
</dbReference>
<dbReference type="PANTHER" id="PTHR24092">
    <property type="entry name" value="PROBABLE PHOSPHOLIPID-TRANSPORTING ATPASE"/>
    <property type="match status" value="1"/>
</dbReference>
<feature type="region of interest" description="Disordered" evidence="5">
    <location>
        <begin position="1058"/>
        <end position="1139"/>
    </location>
</feature>
<feature type="transmembrane region" description="Helical" evidence="6">
    <location>
        <begin position="500"/>
        <end position="519"/>
    </location>
</feature>
<dbReference type="InterPro" id="IPR023298">
    <property type="entry name" value="ATPase_P-typ_TM_dom_sf"/>
</dbReference>
<evidence type="ECO:0000256" key="5">
    <source>
        <dbReference type="SAM" id="MobiDB-lite"/>
    </source>
</evidence>
<accession>U6KK53</accession>
<dbReference type="Pfam" id="PF16209">
    <property type="entry name" value="PhoLip_ATPase_N"/>
    <property type="match status" value="1"/>
</dbReference>
<organism evidence="8 9">
    <name type="scientific">Eimeria tenella</name>
    <name type="common">Coccidian parasite</name>
    <dbReference type="NCBI Taxonomy" id="5802"/>
    <lineage>
        <taxon>Eukaryota</taxon>
        <taxon>Sar</taxon>
        <taxon>Alveolata</taxon>
        <taxon>Apicomplexa</taxon>
        <taxon>Conoidasida</taxon>
        <taxon>Coccidia</taxon>
        <taxon>Eucoccidiorida</taxon>
        <taxon>Eimeriorina</taxon>
        <taxon>Eimeriidae</taxon>
        <taxon>Eimeria</taxon>
    </lineage>
</organism>
<feature type="compositionally biased region" description="Low complexity" evidence="5">
    <location>
        <begin position="850"/>
        <end position="863"/>
    </location>
</feature>
<dbReference type="VEuPathDB" id="ToxoDB:ETH_00026690"/>
<evidence type="ECO:0000313" key="8">
    <source>
        <dbReference type="EMBL" id="CDJ38375.1"/>
    </source>
</evidence>
<feature type="compositionally biased region" description="Polar residues" evidence="5">
    <location>
        <begin position="624"/>
        <end position="633"/>
    </location>
</feature>
<feature type="compositionally biased region" description="Polar residues" evidence="5">
    <location>
        <begin position="804"/>
        <end position="813"/>
    </location>
</feature>
<protein>
    <recommendedName>
        <fullName evidence="7">P-type ATPase N-terminal domain-containing protein</fullName>
    </recommendedName>
</protein>
<dbReference type="PROSITE" id="PS00154">
    <property type="entry name" value="ATPASE_E1_E2"/>
    <property type="match status" value="1"/>
</dbReference>
<dbReference type="SUPFAM" id="SSF81665">
    <property type="entry name" value="Calcium ATPase, transmembrane domain M"/>
    <property type="match status" value="1"/>
</dbReference>
<evidence type="ECO:0000256" key="3">
    <source>
        <dbReference type="ARBA" id="ARBA00022989"/>
    </source>
</evidence>
<feature type="domain" description="P-type ATPase N-terminal" evidence="7">
    <location>
        <begin position="181"/>
        <end position="245"/>
    </location>
</feature>
<dbReference type="RefSeq" id="XP_013229213.1">
    <property type="nucleotide sequence ID" value="XM_013373759.1"/>
</dbReference>
<dbReference type="GO" id="GO:0045332">
    <property type="term" value="P:phospholipid translocation"/>
    <property type="evidence" value="ECO:0007669"/>
    <property type="project" value="TreeGrafter"/>
</dbReference>
<keyword evidence="4 6" id="KW-0472">Membrane</keyword>
<feature type="region of interest" description="Disordered" evidence="5">
    <location>
        <begin position="1"/>
        <end position="131"/>
    </location>
</feature>
<feature type="region of interest" description="Disordered" evidence="5">
    <location>
        <begin position="828"/>
        <end position="877"/>
    </location>
</feature>
<keyword evidence="3 6" id="KW-1133">Transmembrane helix</keyword>
<dbReference type="GeneID" id="25254434"/>
<evidence type="ECO:0000256" key="6">
    <source>
        <dbReference type="SAM" id="Phobius"/>
    </source>
</evidence>
<feature type="region of interest" description="Disordered" evidence="5">
    <location>
        <begin position="892"/>
        <end position="950"/>
    </location>
</feature>
<gene>
    <name evidence="8" type="ORF">ETH_00026690</name>
</gene>
<dbReference type="InterPro" id="IPR018303">
    <property type="entry name" value="ATPase_P-typ_P_site"/>
</dbReference>
<name>U6KK53_EIMTE</name>
<dbReference type="VEuPathDB" id="ToxoDB:ETH2_1344200"/>
<comment type="subcellular location">
    <subcellularLocation>
        <location evidence="1">Membrane</location>
    </subcellularLocation>
</comment>
<keyword evidence="2 6" id="KW-0812">Transmembrane</keyword>
<keyword evidence="9" id="KW-1185">Reference proteome</keyword>
<evidence type="ECO:0000259" key="7">
    <source>
        <dbReference type="Pfam" id="PF16209"/>
    </source>
</evidence>
<dbReference type="AlphaFoldDB" id="U6KK53"/>
<dbReference type="Proteomes" id="UP000030747">
    <property type="component" value="Unassembled WGS sequence"/>
</dbReference>
<feature type="transmembrane region" description="Helical" evidence="6">
    <location>
        <begin position="441"/>
        <end position="461"/>
    </location>
</feature>
<evidence type="ECO:0000313" key="9">
    <source>
        <dbReference type="Proteomes" id="UP000030747"/>
    </source>
</evidence>
<dbReference type="InterPro" id="IPR008250">
    <property type="entry name" value="ATPase_P-typ_transduc_dom_A_sf"/>
</dbReference>
<proteinExistence type="predicted"/>
<feature type="compositionally biased region" description="Low complexity" evidence="5">
    <location>
        <begin position="22"/>
        <end position="42"/>
    </location>
</feature>
<reference evidence="8" key="1">
    <citation type="submission" date="2013-10" db="EMBL/GenBank/DDBJ databases">
        <title>Genomic analysis of the causative agents of coccidiosis in chickens.</title>
        <authorList>
            <person name="Reid A.J."/>
            <person name="Blake D."/>
            <person name="Billington K."/>
            <person name="Browne H."/>
            <person name="Dunn M."/>
            <person name="Hung S."/>
            <person name="Kawahara F."/>
            <person name="Miranda-Saavedra D."/>
            <person name="Mourier T."/>
            <person name="Nagra H."/>
            <person name="Otto T.D."/>
            <person name="Rawlings N."/>
            <person name="Sanchez A."/>
            <person name="Sanders M."/>
            <person name="Subramaniam C."/>
            <person name="Tay Y."/>
            <person name="Dear P."/>
            <person name="Doerig C."/>
            <person name="Gruber A."/>
            <person name="Parkinson J."/>
            <person name="Shirley M."/>
            <person name="Wan K.L."/>
            <person name="Berriman M."/>
            <person name="Tomley F."/>
            <person name="Pain A."/>
        </authorList>
    </citation>
    <scope>NUCLEOTIDE SEQUENCE [LARGE SCALE GENOMIC DNA]</scope>
    <source>
        <strain evidence="8">Houghton</strain>
    </source>
</reference>
<evidence type="ECO:0000256" key="1">
    <source>
        <dbReference type="ARBA" id="ARBA00004370"/>
    </source>
</evidence>
<feature type="compositionally biased region" description="Basic and acidic residues" evidence="5">
    <location>
        <begin position="1074"/>
        <end position="1083"/>
    </location>
</feature>
<dbReference type="OrthoDB" id="354269at2759"/>
<dbReference type="EMBL" id="HG673835">
    <property type="protein sequence ID" value="CDJ38375.1"/>
    <property type="molecule type" value="Genomic_DNA"/>
</dbReference>
<feature type="compositionally biased region" description="Basic residues" evidence="5">
    <location>
        <begin position="104"/>
        <end position="116"/>
    </location>
</feature>
<feature type="compositionally biased region" description="Basic and acidic residues" evidence="5">
    <location>
        <begin position="928"/>
        <end position="948"/>
    </location>
</feature>
<reference evidence="8" key="2">
    <citation type="submission" date="2013-10" db="EMBL/GenBank/DDBJ databases">
        <authorList>
            <person name="Aslett M."/>
        </authorList>
    </citation>
    <scope>NUCLEOTIDE SEQUENCE [LARGE SCALE GENOMIC DNA]</scope>
    <source>
        <strain evidence="8">Houghton</strain>
    </source>
</reference>
<evidence type="ECO:0000256" key="4">
    <source>
        <dbReference type="ARBA" id="ARBA00023136"/>
    </source>
</evidence>
<feature type="region of interest" description="Disordered" evidence="5">
    <location>
        <begin position="576"/>
        <end position="633"/>
    </location>
</feature>
<dbReference type="InterPro" id="IPR032631">
    <property type="entry name" value="P-type_ATPase_N"/>
</dbReference>
<sequence length="1217" mass="132557">MFHNPGSAPSGAPERGEGLFGQSGRPQGQQGAPSAAAGAARAPLTTHEPTVRRPTKRSKAHSSKYKVRKHGGPISTGMGPWEGGPDAENSPHAAVPASDDPSARRGHGRRRVRPQHLHSGSSEEITGSVRKHASKTIIGKLGMAAGTAAAAGRTALMEQKRKLYKDTTQQPLWGIRKLTINPIDKDDLRRFPGNAVNTTKYTVMSFLPKALWKQFHRLPNWWLALVLILEFIPLPRFHPLTPWSTFLPLVLTLGLCLAKEMLLDLQRRATDRWRNCRVCTIIDGRRPQLKMVHWEALRVGNIVRLTDDEEVPADVVVLATSNPEGIAYVETSKLDGETTLKFKQGVKETRTETYPLAIAGIRGRVVCEKPTSSMDSFSGSLKLDAHPRATSLDLSNFIHRGAHIRNTEWVYGVVVYTGHDTRTLRSARHPSLKFAHIESEVNSYTIVSFFIIALLILISVMSKSSVQDRERVNIGRDEFPSSTAFLLGTTEALQNPWLAIIRYMTLFLAVIPVSLPFVLDSAYCIQAWLIQGDAAMTVGAPQQPLGSSFGFGFGLAHAQSRARMQARRTEVGLNATQTSTNNLASPAESWGPGASGDCSRRKTTMSRETRSPTIGNETEHKNTDPFTGETQNSPNMRSFAEAKGDSTWPAVSTPSIIPDLGQVDFVFIDKTGTLTGNDMTFSMCSVVGRIYGMADFHGALWQSDEYQSRSDLLEPAMVEQLRAARADSTASSRRHQSARGLWTSGHMHYGRGGHRGSKENVTGGGGVHLAFSTAGTHGMPGDYGPSPSPPTPQSASSSDEKTSSRVFSPTVSRSGSVLQYRWDSGPLNCIRSLEDNSPRPRYRPRLGRMQSSASRLSSASTPQSPVPVDDSLRGMAQRPVKKNIAFAVDDADDSCRDKAERVGTPCSSDDSSSQSRREAVAASPTNRAAERISDDSSETNSKKDEKQRVPFLYDNITPPTHFRATPSDGQIRRNCDFYDMQIFEDLANCDERSHRVNEFLKCMALCNTVVPHFKGAAGGVETLLPSTFVQSWITSGGTHTTASVYARSAGTAAPISMVTQRPSTRASGVTMRDIGTKPTEDRTASGGALWHLPSNSFNASPALPSASMEANGVSDPSDVPQPSLARGDSCDSNPPPEVPLKLAKRRKSLGRGVSFKEIPEEYNFLKDGDDAGLEDSGQSFSGLGMNSKSSGEFVSLGRVSLPRLSRVHFRIGERRIR</sequence>
<feature type="compositionally biased region" description="Basic residues" evidence="5">
    <location>
        <begin position="53"/>
        <end position="71"/>
    </location>
</feature>
<evidence type="ECO:0000256" key="2">
    <source>
        <dbReference type="ARBA" id="ARBA00022692"/>
    </source>
</evidence>
<feature type="compositionally biased region" description="Polar residues" evidence="5">
    <location>
        <begin position="1058"/>
        <end position="1067"/>
    </location>
</feature>